<dbReference type="Proteomes" id="UP000193218">
    <property type="component" value="Unassembled WGS sequence"/>
</dbReference>
<proteinExistence type="predicted"/>
<accession>A0A1Y1UKU0</accession>
<sequence length="359" mass="38170">MEFKAGSTTPPPKNLYPCLATINITPTPVDRSRRFSGASQEPDDGNALRRVISGNRRKTSFGEAVVSTSADERRKSIEASKLSGGSAAGGKDEVTGRWFWRVQAGTNDTHLILLPLSQPPNPLLTVAPQPLSQAMPAHSATASKAKTSMPGGANEGHNRKANADADESLTTKFKNLFKKGSPKSDPQALPQDHVDTEPPGAHDSAEISHGASGTCDASSNVYSMTSTAVDDRILDQNGRGQQMPTAEANQLGATNANANAETEWPGMIKGDRLGAVVVDLRSVDKSKVVLGGGKKGEGSWVTVPINSHFLTLVHPMLEPIGKSHHDFPKSGSIRFDFDKDWIGAKGYVRLCQGSQLGQN</sequence>
<evidence type="ECO:0000256" key="1">
    <source>
        <dbReference type="SAM" id="MobiDB-lite"/>
    </source>
</evidence>
<evidence type="ECO:0000313" key="2">
    <source>
        <dbReference type="EMBL" id="ORX38592.1"/>
    </source>
</evidence>
<organism evidence="2 3">
    <name type="scientific">Kockovaella imperatae</name>
    <dbReference type="NCBI Taxonomy" id="4999"/>
    <lineage>
        <taxon>Eukaryota</taxon>
        <taxon>Fungi</taxon>
        <taxon>Dikarya</taxon>
        <taxon>Basidiomycota</taxon>
        <taxon>Agaricomycotina</taxon>
        <taxon>Tremellomycetes</taxon>
        <taxon>Tremellales</taxon>
        <taxon>Cuniculitremaceae</taxon>
        <taxon>Kockovaella</taxon>
    </lineage>
</organism>
<feature type="region of interest" description="Disordered" evidence="1">
    <location>
        <begin position="29"/>
        <end position="91"/>
    </location>
</feature>
<comment type="caution">
    <text evidence="2">The sequence shown here is derived from an EMBL/GenBank/DDBJ whole genome shotgun (WGS) entry which is preliminary data.</text>
</comment>
<gene>
    <name evidence="2" type="ORF">BD324DRAFT_621513</name>
</gene>
<name>A0A1Y1UKU0_9TREE</name>
<dbReference type="OrthoDB" id="2563736at2759"/>
<feature type="compositionally biased region" description="Low complexity" evidence="1">
    <location>
        <begin position="139"/>
        <end position="148"/>
    </location>
</feature>
<keyword evidence="3" id="KW-1185">Reference proteome</keyword>
<dbReference type="AlphaFoldDB" id="A0A1Y1UKU0"/>
<evidence type="ECO:0000313" key="3">
    <source>
        <dbReference type="Proteomes" id="UP000193218"/>
    </source>
</evidence>
<dbReference type="GeneID" id="33557196"/>
<protein>
    <submittedName>
        <fullName evidence="2">Uncharacterized protein</fullName>
    </submittedName>
</protein>
<feature type="region of interest" description="Disordered" evidence="1">
    <location>
        <begin position="132"/>
        <end position="218"/>
    </location>
</feature>
<reference evidence="2 3" key="1">
    <citation type="submission" date="2017-03" db="EMBL/GenBank/DDBJ databases">
        <title>Widespread Adenine N6-methylation of Active Genes in Fungi.</title>
        <authorList>
            <consortium name="DOE Joint Genome Institute"/>
            <person name="Mondo S.J."/>
            <person name="Dannebaum R.O."/>
            <person name="Kuo R.C."/>
            <person name="Louie K.B."/>
            <person name="Bewick A.J."/>
            <person name="Labutti K."/>
            <person name="Haridas S."/>
            <person name="Kuo A."/>
            <person name="Salamov A."/>
            <person name="Ahrendt S.R."/>
            <person name="Lau R."/>
            <person name="Bowen B.P."/>
            <person name="Lipzen A."/>
            <person name="Sullivan W."/>
            <person name="Andreopoulos W.B."/>
            <person name="Clum A."/>
            <person name="Lindquist E."/>
            <person name="Daum C."/>
            <person name="Northen T.R."/>
            <person name="Ramamoorthy G."/>
            <person name="Schmitz R.J."/>
            <person name="Gryganskyi A."/>
            <person name="Culley D."/>
            <person name="Magnuson J."/>
            <person name="James T.Y."/>
            <person name="O'Malley M.A."/>
            <person name="Stajich J.E."/>
            <person name="Spatafora J.W."/>
            <person name="Visel A."/>
            <person name="Grigoriev I.V."/>
        </authorList>
    </citation>
    <scope>NUCLEOTIDE SEQUENCE [LARGE SCALE GENOMIC DNA]</scope>
    <source>
        <strain evidence="2 3">NRRL Y-17943</strain>
    </source>
</reference>
<dbReference type="RefSeq" id="XP_021872514.1">
    <property type="nucleotide sequence ID" value="XM_022015387.1"/>
</dbReference>
<dbReference type="EMBL" id="NBSH01000004">
    <property type="protein sequence ID" value="ORX38592.1"/>
    <property type="molecule type" value="Genomic_DNA"/>
</dbReference>
<dbReference type="InParanoid" id="A0A1Y1UKU0"/>